<dbReference type="Proteomes" id="UP000287296">
    <property type="component" value="Unassembled WGS sequence"/>
</dbReference>
<proteinExistence type="predicted"/>
<evidence type="ECO:0000313" key="5">
    <source>
        <dbReference type="Proteomes" id="UP000680670"/>
    </source>
</evidence>
<dbReference type="EMBL" id="QYTW02000006">
    <property type="protein sequence ID" value="RST60046.1"/>
    <property type="molecule type" value="Genomic_DNA"/>
</dbReference>
<keyword evidence="5" id="KW-1185">Reference proteome</keyword>
<dbReference type="EMBL" id="BORJ01000009">
    <property type="protein sequence ID" value="GIN97369.1"/>
    <property type="molecule type" value="Genomic_DNA"/>
</dbReference>
<sequence>MAVDVYLMFNGNCREAVEFYAEAFQTETPHIMTFGDAPSNPEHPVPEEAKDRVIHARLNIEGSNVMFSDTFPGNEVENGNNITLAFVSKNMDDVKSVFHKLSEGGTVEMELQETFFSKCYGKVTDKFGIGWQLSHEE</sequence>
<reference evidence="3 4" key="1">
    <citation type="submission" date="2018-12" db="EMBL/GenBank/DDBJ databases">
        <authorList>
            <person name="Sun L."/>
            <person name="Chen Z."/>
        </authorList>
    </citation>
    <scope>NUCLEOTIDE SEQUENCE [LARGE SCALE GENOMIC DNA]</scope>
    <source>
        <strain evidence="3 4">LMG 29736</strain>
    </source>
</reference>
<dbReference type="InterPro" id="IPR028973">
    <property type="entry name" value="PhnB-like"/>
</dbReference>
<feature type="domain" description="PhnB-like" evidence="1">
    <location>
        <begin position="6"/>
        <end position="133"/>
    </location>
</feature>
<evidence type="ECO:0000313" key="3">
    <source>
        <dbReference type="EMBL" id="RST60046.1"/>
    </source>
</evidence>
<dbReference type="PANTHER" id="PTHR33990:SF1">
    <property type="entry name" value="PROTEIN YJDN"/>
    <property type="match status" value="1"/>
</dbReference>
<evidence type="ECO:0000313" key="4">
    <source>
        <dbReference type="Proteomes" id="UP000287296"/>
    </source>
</evidence>
<dbReference type="AlphaFoldDB" id="A0A429X9K1"/>
<dbReference type="Proteomes" id="UP000680670">
    <property type="component" value="Unassembled WGS sequence"/>
</dbReference>
<dbReference type="RefSeq" id="WP_120118890.1">
    <property type="nucleotide sequence ID" value="NZ_BORI01000014.1"/>
</dbReference>
<evidence type="ECO:0000313" key="2">
    <source>
        <dbReference type="EMBL" id="GIN97369.1"/>
    </source>
</evidence>
<evidence type="ECO:0000259" key="1">
    <source>
        <dbReference type="Pfam" id="PF06983"/>
    </source>
</evidence>
<dbReference type="Gene3D" id="3.10.180.10">
    <property type="entry name" value="2,3-Dihydroxybiphenyl 1,2-Dioxygenase, domain 1"/>
    <property type="match status" value="1"/>
</dbReference>
<dbReference type="OrthoDB" id="9795306at2"/>
<dbReference type="InterPro" id="IPR029068">
    <property type="entry name" value="Glyas_Bleomycin-R_OHBP_Dase"/>
</dbReference>
<reference evidence="2 5" key="2">
    <citation type="submission" date="2021-03" db="EMBL/GenBank/DDBJ databases">
        <title>Antimicrobial resistance genes in bacteria isolated from Japanese honey, and their potential for conferring macrolide and lincosamide resistance in the American foulbrood pathogen Paenibacillus larvae.</title>
        <authorList>
            <person name="Okamoto M."/>
            <person name="Kumagai M."/>
            <person name="Kanamori H."/>
            <person name="Takamatsu D."/>
        </authorList>
    </citation>
    <scope>NUCLEOTIDE SEQUENCE [LARGE SCALE GENOMIC DNA]</scope>
    <source>
        <strain evidence="2 5">J6TS1</strain>
    </source>
</reference>
<protein>
    <submittedName>
        <fullName evidence="3">VOC family protein</fullName>
    </submittedName>
</protein>
<dbReference type="Pfam" id="PF06983">
    <property type="entry name" value="3-dmu-9_3-mt"/>
    <property type="match status" value="1"/>
</dbReference>
<gene>
    <name evidence="3" type="ORF">D5F11_008225</name>
    <name evidence="2" type="ORF">J6TS1_32390</name>
</gene>
<dbReference type="SUPFAM" id="SSF54593">
    <property type="entry name" value="Glyoxalase/Bleomycin resistance protein/Dihydroxybiphenyl dioxygenase"/>
    <property type="match status" value="1"/>
</dbReference>
<accession>A0A429X9K1</accession>
<name>A0A429X9K1_SIMTE</name>
<organism evidence="3 4">
    <name type="scientific">Siminovitchia terrae</name>
    <name type="common">Bacillus terrae</name>
    <dbReference type="NCBI Taxonomy" id="1914933"/>
    <lineage>
        <taxon>Bacteria</taxon>
        <taxon>Bacillati</taxon>
        <taxon>Bacillota</taxon>
        <taxon>Bacilli</taxon>
        <taxon>Bacillales</taxon>
        <taxon>Bacillaceae</taxon>
        <taxon>Siminovitchia</taxon>
    </lineage>
</organism>
<dbReference type="PANTHER" id="PTHR33990">
    <property type="entry name" value="PROTEIN YJDN-RELATED"/>
    <property type="match status" value="1"/>
</dbReference>
<comment type="caution">
    <text evidence="3">The sequence shown here is derived from an EMBL/GenBank/DDBJ whole genome shotgun (WGS) entry which is preliminary data.</text>
</comment>
<dbReference type="CDD" id="cd06588">
    <property type="entry name" value="PhnB_like"/>
    <property type="match status" value="1"/>
</dbReference>